<protein>
    <submittedName>
        <fullName evidence="3">Imidazolonepropionase-like amidohydrolase</fullName>
    </submittedName>
</protein>
<sequence length="479" mass="51358">MATGIRSVCLAILASSACLFPGSTSARDNIGPLLIENVSVVDPSKGTSPAQTIAIRGGEIVYAGPAGTAPRMPHARRIDGKALFALPGLADMHVHIWDEAELGAYLAHGVTTVRNMSGMPFHLRLAKRIEADEVSGPRLLTTGPILNSPGPNEQINHQMLMDAASARAAVKAHHAAGYERLKVYSNLRREPYEALLDEAKTLGIAITGHTPEGERLEGIPTEQPFVIAFDEILDDGFETIEHSESILWHGLSDKLDETAARVVASRIANTGVPVTPTLVAHHNLVRMAAGKEVFATRQGTDWLNPVTQATEQGAIAFWQGQDPADHEDKDRFIGRLTRIMADEGVLLVSGSDAGIFSNVPGRSLLKELDLLERAGFSPREALLSSTANVAQVLGEKGKSGCLEAGCIADIALYRCDPSEDLSCLDRPAVVIRKGHYYNRPALDVLLQRASEHDTARTIDNIVEGMAAQGTPIDPALLAQ</sequence>
<dbReference type="PANTHER" id="PTHR43135:SF3">
    <property type="entry name" value="ALPHA-D-RIBOSE 1-METHYLPHOSPHONATE 5-TRIPHOSPHATE DIPHOSPHATASE"/>
    <property type="match status" value="1"/>
</dbReference>
<dbReference type="InterPro" id="IPR032466">
    <property type="entry name" value="Metal_Hydrolase"/>
</dbReference>
<keyword evidence="1" id="KW-0732">Signal</keyword>
<dbReference type="PROSITE" id="PS51257">
    <property type="entry name" value="PROKAR_LIPOPROTEIN"/>
    <property type="match status" value="1"/>
</dbReference>
<evidence type="ECO:0000259" key="2">
    <source>
        <dbReference type="Pfam" id="PF01979"/>
    </source>
</evidence>
<dbReference type="Gene3D" id="3.40.50.10910">
    <property type="entry name" value="Amidohydrolase"/>
    <property type="match status" value="1"/>
</dbReference>
<dbReference type="Gene3D" id="1.20.58.520">
    <property type="entry name" value="Amidohydrolase"/>
    <property type="match status" value="1"/>
</dbReference>
<dbReference type="Proteomes" id="UP000522081">
    <property type="component" value="Unassembled WGS sequence"/>
</dbReference>
<dbReference type="GO" id="GO:0016810">
    <property type="term" value="F:hydrolase activity, acting on carbon-nitrogen (but not peptide) bonds"/>
    <property type="evidence" value="ECO:0007669"/>
    <property type="project" value="InterPro"/>
</dbReference>
<reference evidence="3 4" key="1">
    <citation type="submission" date="2020-07" db="EMBL/GenBank/DDBJ databases">
        <title>Genomic Encyclopedia of Type Strains, Phase IV (KMG-IV): sequencing the most valuable type-strain genomes for metagenomic binning, comparative biology and taxonomic classification.</title>
        <authorList>
            <person name="Goeker M."/>
        </authorList>
    </citation>
    <scope>NUCLEOTIDE SEQUENCE [LARGE SCALE GENOMIC DNA]</scope>
    <source>
        <strain evidence="3 4">DSM 29043</strain>
    </source>
</reference>
<dbReference type="InterPro" id="IPR006680">
    <property type="entry name" value="Amidohydro-rel"/>
</dbReference>
<evidence type="ECO:0000313" key="4">
    <source>
        <dbReference type="Proteomes" id="UP000522081"/>
    </source>
</evidence>
<dbReference type="Gene3D" id="3.30.110.90">
    <property type="entry name" value="Amidohydrolase"/>
    <property type="match status" value="1"/>
</dbReference>
<gene>
    <name evidence="3" type="ORF">FHS75_000659</name>
</gene>
<keyword evidence="4" id="KW-1185">Reference proteome</keyword>
<dbReference type="SUPFAM" id="SSF51556">
    <property type="entry name" value="Metallo-dependent hydrolases"/>
    <property type="match status" value="1"/>
</dbReference>
<evidence type="ECO:0000256" key="1">
    <source>
        <dbReference type="SAM" id="SignalP"/>
    </source>
</evidence>
<name>A0A7Z0BSQ0_9SPHN</name>
<keyword evidence="3" id="KW-0378">Hydrolase</keyword>
<proteinExistence type="predicted"/>
<feature type="chain" id="PRO_5030613544" evidence="1">
    <location>
        <begin position="27"/>
        <end position="479"/>
    </location>
</feature>
<accession>A0A7Z0BSQ0</accession>
<feature type="signal peptide" evidence="1">
    <location>
        <begin position="1"/>
        <end position="26"/>
    </location>
</feature>
<dbReference type="Pfam" id="PF01979">
    <property type="entry name" value="Amidohydro_1"/>
    <property type="match status" value="1"/>
</dbReference>
<dbReference type="InterPro" id="IPR011059">
    <property type="entry name" value="Metal-dep_hydrolase_composite"/>
</dbReference>
<dbReference type="RefSeq" id="WP_179406281.1">
    <property type="nucleotide sequence ID" value="NZ_BMGF01000001.1"/>
</dbReference>
<feature type="domain" description="Amidohydrolase-related" evidence="2">
    <location>
        <begin position="85"/>
        <end position="426"/>
    </location>
</feature>
<dbReference type="InterPro" id="IPR051781">
    <property type="entry name" value="Metallo-dep_Hydrolase"/>
</dbReference>
<dbReference type="AlphaFoldDB" id="A0A7Z0BSQ0"/>
<dbReference type="Gene3D" id="2.30.40.10">
    <property type="entry name" value="Urease, subunit C, domain 1"/>
    <property type="match status" value="1"/>
</dbReference>
<dbReference type="SUPFAM" id="SSF51338">
    <property type="entry name" value="Composite domain of metallo-dependent hydrolases"/>
    <property type="match status" value="1"/>
</dbReference>
<dbReference type="PANTHER" id="PTHR43135">
    <property type="entry name" value="ALPHA-D-RIBOSE 1-METHYLPHOSPHONATE 5-TRIPHOSPHATE DIPHOSPHATASE"/>
    <property type="match status" value="1"/>
</dbReference>
<evidence type="ECO:0000313" key="3">
    <source>
        <dbReference type="EMBL" id="NYH94354.1"/>
    </source>
</evidence>
<organism evidence="3 4">
    <name type="scientific">Novosphingobium marinum</name>
    <dbReference type="NCBI Taxonomy" id="1514948"/>
    <lineage>
        <taxon>Bacteria</taxon>
        <taxon>Pseudomonadati</taxon>
        <taxon>Pseudomonadota</taxon>
        <taxon>Alphaproteobacteria</taxon>
        <taxon>Sphingomonadales</taxon>
        <taxon>Sphingomonadaceae</taxon>
        <taxon>Novosphingobium</taxon>
    </lineage>
</organism>
<comment type="caution">
    <text evidence="3">The sequence shown here is derived from an EMBL/GenBank/DDBJ whole genome shotgun (WGS) entry which is preliminary data.</text>
</comment>
<dbReference type="EMBL" id="JACBZF010000001">
    <property type="protein sequence ID" value="NYH94354.1"/>
    <property type="molecule type" value="Genomic_DNA"/>
</dbReference>